<sequence>MPAVLAAIKSLSRKYIRFPYNDAQQSVIKRQFYEIAGFPNVVGVIDCTHVRLKAPSMNDYAFINRKNYHSINVQVICDAKLSLLNVVASCVGAQLQEGALQSQSHLLSKWLPSINCPTVCTHAHGSQSSCFGLLKGRWLRLEPAGGTLLYTLEKVCDIILACSVLHNIALVNGGPFDVPTQPDEPMPMEPWPAQPPLVNIRRRQDLIHRL</sequence>
<comment type="similarity">
    <text evidence="4">Belongs to the HARBI1 family.</text>
</comment>
<dbReference type="PANTHER" id="PTHR22930:SF250">
    <property type="entry name" value="NUCLEASE HARBI1-LIKE PROTEIN"/>
    <property type="match status" value="1"/>
</dbReference>
<keyword evidence="6" id="KW-0963">Cytoplasm</keyword>
<keyword evidence="9" id="KW-0378">Hydrolase</keyword>
<evidence type="ECO:0000256" key="12">
    <source>
        <dbReference type="ARBA" id="ARBA00045850"/>
    </source>
</evidence>
<protein>
    <recommendedName>
        <fullName evidence="5">Putative nuclease HARBI1</fullName>
    </recommendedName>
    <alternativeName>
        <fullName evidence="11">Harbinger transposase-derived nuclease</fullName>
    </alternativeName>
</protein>
<evidence type="ECO:0000256" key="6">
    <source>
        <dbReference type="ARBA" id="ARBA00022490"/>
    </source>
</evidence>
<dbReference type="GO" id="GO:0005737">
    <property type="term" value="C:cytoplasm"/>
    <property type="evidence" value="ECO:0007669"/>
    <property type="project" value="UniProtKB-SubCell"/>
</dbReference>
<reference evidence="14" key="2">
    <citation type="submission" date="2025-08" db="UniProtKB">
        <authorList>
            <consortium name="Ensembl"/>
        </authorList>
    </citation>
    <scope>IDENTIFICATION</scope>
</reference>
<accession>A0A671Y2E2</accession>
<evidence type="ECO:0000256" key="8">
    <source>
        <dbReference type="ARBA" id="ARBA00022723"/>
    </source>
</evidence>
<dbReference type="PANTHER" id="PTHR22930">
    <property type="match status" value="1"/>
</dbReference>
<dbReference type="GO" id="GO:0004518">
    <property type="term" value="F:nuclease activity"/>
    <property type="evidence" value="ECO:0007669"/>
    <property type="project" value="UniProtKB-KW"/>
</dbReference>
<reference evidence="14" key="3">
    <citation type="submission" date="2025-09" db="UniProtKB">
        <authorList>
            <consortium name="Ensembl"/>
        </authorList>
    </citation>
    <scope>IDENTIFICATION</scope>
</reference>
<evidence type="ECO:0000256" key="1">
    <source>
        <dbReference type="ARBA" id="ARBA00001968"/>
    </source>
</evidence>
<dbReference type="GO" id="GO:0016787">
    <property type="term" value="F:hydrolase activity"/>
    <property type="evidence" value="ECO:0007669"/>
    <property type="project" value="UniProtKB-KW"/>
</dbReference>
<comment type="subcellular location">
    <subcellularLocation>
        <location evidence="3">Cytoplasm</location>
    </subcellularLocation>
    <subcellularLocation>
        <location evidence="2">Nucleus</location>
    </subcellularLocation>
</comment>
<dbReference type="AlphaFoldDB" id="A0A671Y2E2"/>
<reference evidence="14" key="1">
    <citation type="submission" date="2021-04" db="EMBL/GenBank/DDBJ databases">
        <authorList>
            <consortium name="Wellcome Sanger Institute Data Sharing"/>
        </authorList>
    </citation>
    <scope>NUCLEOTIDE SEQUENCE [LARGE SCALE GENOMIC DNA]</scope>
</reference>
<dbReference type="Proteomes" id="UP000472265">
    <property type="component" value="Chromosome 11"/>
</dbReference>
<keyword evidence="8" id="KW-0479">Metal-binding</keyword>
<evidence type="ECO:0000256" key="2">
    <source>
        <dbReference type="ARBA" id="ARBA00004123"/>
    </source>
</evidence>
<evidence type="ECO:0000313" key="15">
    <source>
        <dbReference type="Proteomes" id="UP000472265"/>
    </source>
</evidence>
<evidence type="ECO:0000256" key="10">
    <source>
        <dbReference type="ARBA" id="ARBA00023242"/>
    </source>
</evidence>
<evidence type="ECO:0000256" key="11">
    <source>
        <dbReference type="ARBA" id="ARBA00030126"/>
    </source>
</evidence>
<evidence type="ECO:0000256" key="5">
    <source>
        <dbReference type="ARBA" id="ARBA00015519"/>
    </source>
</evidence>
<dbReference type="GO" id="GO:0005634">
    <property type="term" value="C:nucleus"/>
    <property type="evidence" value="ECO:0007669"/>
    <property type="project" value="UniProtKB-SubCell"/>
</dbReference>
<comment type="function">
    <text evidence="12">Transposase-derived protein that may have nuclease activity. Does not have transposase activity.</text>
</comment>
<dbReference type="InterPro" id="IPR045249">
    <property type="entry name" value="HARBI1-like"/>
</dbReference>
<dbReference type="InterPro" id="IPR027806">
    <property type="entry name" value="HARBI1_dom"/>
</dbReference>
<dbReference type="InterPro" id="IPR026103">
    <property type="entry name" value="HARBI1_animal"/>
</dbReference>
<dbReference type="Ensembl" id="ENSSAUT00010060140.1">
    <property type="protein sequence ID" value="ENSSAUP00010057276.1"/>
    <property type="gene ID" value="ENSSAUG00010023435.1"/>
</dbReference>
<dbReference type="GeneTree" id="ENSGT00940000154348"/>
<dbReference type="PRINTS" id="PR02086">
    <property type="entry name" value="PUTNUCHARBI1"/>
</dbReference>
<dbReference type="InParanoid" id="A0A671Y2E2"/>
<comment type="cofactor">
    <cofactor evidence="1">
        <name>a divalent metal cation</name>
        <dbReference type="ChEBI" id="CHEBI:60240"/>
    </cofactor>
</comment>
<evidence type="ECO:0000256" key="7">
    <source>
        <dbReference type="ARBA" id="ARBA00022722"/>
    </source>
</evidence>
<evidence type="ECO:0000256" key="3">
    <source>
        <dbReference type="ARBA" id="ARBA00004496"/>
    </source>
</evidence>
<dbReference type="OMA" id="RPLEHEE"/>
<keyword evidence="15" id="KW-1185">Reference proteome</keyword>
<evidence type="ECO:0000313" key="14">
    <source>
        <dbReference type="Ensembl" id="ENSSAUP00010057276.1"/>
    </source>
</evidence>
<evidence type="ECO:0000256" key="9">
    <source>
        <dbReference type="ARBA" id="ARBA00022801"/>
    </source>
</evidence>
<dbReference type="GO" id="GO:0046872">
    <property type="term" value="F:metal ion binding"/>
    <property type="evidence" value="ECO:0007669"/>
    <property type="project" value="UniProtKB-KW"/>
</dbReference>
<keyword evidence="10" id="KW-0539">Nucleus</keyword>
<feature type="domain" description="DDE Tnp4" evidence="13">
    <location>
        <begin position="45"/>
        <end position="95"/>
    </location>
</feature>
<name>A0A671Y2E2_SPAAU</name>
<evidence type="ECO:0000259" key="13">
    <source>
        <dbReference type="Pfam" id="PF13359"/>
    </source>
</evidence>
<dbReference type="Pfam" id="PF13359">
    <property type="entry name" value="DDE_Tnp_4"/>
    <property type="match status" value="1"/>
</dbReference>
<proteinExistence type="inferred from homology"/>
<evidence type="ECO:0000256" key="4">
    <source>
        <dbReference type="ARBA" id="ARBA00006958"/>
    </source>
</evidence>
<keyword evidence="7" id="KW-0540">Nuclease</keyword>
<organism evidence="14 15">
    <name type="scientific">Sparus aurata</name>
    <name type="common">Gilthead sea bream</name>
    <dbReference type="NCBI Taxonomy" id="8175"/>
    <lineage>
        <taxon>Eukaryota</taxon>
        <taxon>Metazoa</taxon>
        <taxon>Chordata</taxon>
        <taxon>Craniata</taxon>
        <taxon>Vertebrata</taxon>
        <taxon>Euteleostomi</taxon>
        <taxon>Actinopterygii</taxon>
        <taxon>Neopterygii</taxon>
        <taxon>Teleostei</taxon>
        <taxon>Neoteleostei</taxon>
        <taxon>Acanthomorphata</taxon>
        <taxon>Eupercaria</taxon>
        <taxon>Spariformes</taxon>
        <taxon>Sparidae</taxon>
        <taxon>Sparus</taxon>
    </lineage>
</organism>